<protein>
    <recommendedName>
        <fullName evidence="3">isopentenyl-diphosphate Delta-isomerase</fullName>
        <ecNumber evidence="3">5.3.3.2</ecNumber>
    </recommendedName>
</protein>
<dbReference type="GO" id="GO:0005737">
    <property type="term" value="C:cytoplasm"/>
    <property type="evidence" value="ECO:0007669"/>
    <property type="project" value="TreeGrafter"/>
</dbReference>
<comment type="similarity">
    <text evidence="2">Belongs to the IPP isomerase type 1 family.</text>
</comment>
<reference evidence="7 8" key="1">
    <citation type="journal article" date="2016" name="Nat. Commun.">
        <title>Thousands of microbial genomes shed light on interconnected biogeochemical processes in an aquifer system.</title>
        <authorList>
            <person name="Anantharaman K."/>
            <person name="Brown C.T."/>
            <person name="Hug L.A."/>
            <person name="Sharon I."/>
            <person name="Castelle C.J."/>
            <person name="Probst A.J."/>
            <person name="Thomas B.C."/>
            <person name="Singh A."/>
            <person name="Wilkins M.J."/>
            <person name="Karaoz U."/>
            <person name="Brodie E.L."/>
            <person name="Williams K.H."/>
            <person name="Hubbard S.S."/>
            <person name="Banfield J.F."/>
        </authorList>
    </citation>
    <scope>NUCLEOTIDE SEQUENCE [LARGE SCALE GENOMIC DNA]</scope>
</reference>
<proteinExistence type="inferred from homology"/>
<dbReference type="GO" id="GO:0009240">
    <property type="term" value="P:isopentenyl diphosphate biosynthetic process"/>
    <property type="evidence" value="ECO:0007669"/>
    <property type="project" value="TreeGrafter"/>
</dbReference>
<evidence type="ECO:0000256" key="3">
    <source>
        <dbReference type="ARBA" id="ARBA00012057"/>
    </source>
</evidence>
<evidence type="ECO:0000256" key="5">
    <source>
        <dbReference type="ARBA" id="ARBA00023235"/>
    </source>
</evidence>
<sequence length="182" mass="20873">MRKNKFHNLSGEQKQQLLITCDQKGNPVGTATREVCHRGTGKTHLAFMAFIIDSDENIILAKRSDSKSLWSGCWDASVVSHVLPKQTAVESAKKRGREEMGIDVEFEDKGAFYYLKKFNGNCENEYCHVLIGKSNQLVEFNPVEIENIRKIKIYDLKKEILNCPRIFTPWLKIALEKIDIKI</sequence>
<dbReference type="SUPFAM" id="SSF55811">
    <property type="entry name" value="Nudix"/>
    <property type="match status" value="1"/>
</dbReference>
<dbReference type="InterPro" id="IPR015797">
    <property type="entry name" value="NUDIX_hydrolase-like_dom_sf"/>
</dbReference>
<feature type="domain" description="Nudix hydrolase" evidence="6">
    <location>
        <begin position="42"/>
        <end position="173"/>
    </location>
</feature>
<dbReference type="Proteomes" id="UP000177092">
    <property type="component" value="Unassembled WGS sequence"/>
</dbReference>
<dbReference type="PROSITE" id="PS51462">
    <property type="entry name" value="NUDIX"/>
    <property type="match status" value="1"/>
</dbReference>
<evidence type="ECO:0000256" key="1">
    <source>
        <dbReference type="ARBA" id="ARBA00004826"/>
    </source>
</evidence>
<organism evidence="7 8">
    <name type="scientific">Candidatus Gottesmanbacteria bacterium RIFCSPHIGHO2_02_FULL_40_13</name>
    <dbReference type="NCBI Taxonomy" id="1798384"/>
    <lineage>
        <taxon>Bacteria</taxon>
        <taxon>Candidatus Gottesmaniibacteriota</taxon>
    </lineage>
</organism>
<evidence type="ECO:0000313" key="8">
    <source>
        <dbReference type="Proteomes" id="UP000177092"/>
    </source>
</evidence>
<comment type="caution">
    <text evidence="7">The sequence shown here is derived from an EMBL/GenBank/DDBJ whole genome shotgun (WGS) entry which is preliminary data.</text>
</comment>
<dbReference type="InterPro" id="IPR011876">
    <property type="entry name" value="IsopentenylPP_isomerase_typ1"/>
</dbReference>
<keyword evidence="4" id="KW-0414">Isoprene biosynthesis</keyword>
<evidence type="ECO:0000259" key="6">
    <source>
        <dbReference type="PROSITE" id="PS51462"/>
    </source>
</evidence>
<dbReference type="PANTHER" id="PTHR10885:SF0">
    <property type="entry name" value="ISOPENTENYL-DIPHOSPHATE DELTA-ISOMERASE"/>
    <property type="match status" value="1"/>
</dbReference>
<dbReference type="EMBL" id="MFJN01000026">
    <property type="protein sequence ID" value="OGG21219.1"/>
    <property type="molecule type" value="Genomic_DNA"/>
</dbReference>
<name>A0A1F6A8Y9_9BACT</name>
<evidence type="ECO:0000313" key="7">
    <source>
        <dbReference type="EMBL" id="OGG21219.1"/>
    </source>
</evidence>
<keyword evidence="5" id="KW-0413">Isomerase</keyword>
<dbReference type="AlphaFoldDB" id="A0A1F6A8Y9"/>
<gene>
    <name evidence="7" type="ORF">A3D03_04855</name>
</gene>
<dbReference type="CDD" id="cd02885">
    <property type="entry name" value="NUDIX_IPP_Isomerase"/>
    <property type="match status" value="1"/>
</dbReference>
<dbReference type="STRING" id="1798384.A3D03_04855"/>
<dbReference type="InterPro" id="IPR000086">
    <property type="entry name" value="NUDIX_hydrolase_dom"/>
</dbReference>
<evidence type="ECO:0000256" key="4">
    <source>
        <dbReference type="ARBA" id="ARBA00023229"/>
    </source>
</evidence>
<evidence type="ECO:0000256" key="2">
    <source>
        <dbReference type="ARBA" id="ARBA00007579"/>
    </source>
</evidence>
<dbReference type="EC" id="5.3.3.2" evidence="3"/>
<accession>A0A1F6A8Y9</accession>
<dbReference type="Pfam" id="PF00293">
    <property type="entry name" value="NUDIX"/>
    <property type="match status" value="1"/>
</dbReference>
<dbReference type="Gene3D" id="3.90.79.10">
    <property type="entry name" value="Nucleoside Triphosphate Pyrophosphohydrolase"/>
    <property type="match status" value="1"/>
</dbReference>
<dbReference type="PANTHER" id="PTHR10885">
    <property type="entry name" value="ISOPENTENYL-DIPHOSPHATE DELTA-ISOMERASE"/>
    <property type="match status" value="1"/>
</dbReference>
<dbReference type="GO" id="GO:0004452">
    <property type="term" value="F:isopentenyl-diphosphate delta-isomerase activity"/>
    <property type="evidence" value="ECO:0007669"/>
    <property type="project" value="UniProtKB-EC"/>
</dbReference>
<comment type="pathway">
    <text evidence="1">Isoprenoid biosynthesis; dimethylallyl diphosphate biosynthesis; dimethylallyl diphosphate from isopentenyl diphosphate: step 1/1.</text>
</comment>